<evidence type="ECO:0000256" key="2">
    <source>
        <dbReference type="ARBA" id="ARBA00003690"/>
    </source>
</evidence>
<keyword evidence="9" id="KW-0492">Microsome</keyword>
<evidence type="ECO:0000256" key="12">
    <source>
        <dbReference type="ARBA" id="ARBA00023033"/>
    </source>
</evidence>
<evidence type="ECO:0000256" key="10">
    <source>
        <dbReference type="ARBA" id="ARBA00023002"/>
    </source>
</evidence>
<dbReference type="GeneID" id="5567662"/>
<name>A0A1S4FD32_AEDAE</name>
<dbReference type="PANTHER" id="PTHR24291">
    <property type="entry name" value="CYTOCHROME P450 FAMILY 4"/>
    <property type="match status" value="1"/>
</dbReference>
<protein>
    <submittedName>
        <fullName evidence="16">AAEL006257-PA</fullName>
    </submittedName>
</protein>
<dbReference type="PRINTS" id="PR00385">
    <property type="entry name" value="P450"/>
</dbReference>
<reference evidence="16" key="2">
    <citation type="journal article" date="2007" name="Science">
        <title>Genome sequence of Aedes aegypti, a major arbovirus vector.</title>
        <authorList>
            <person name="Nene V."/>
            <person name="Wortman J.R."/>
            <person name="Lawson D."/>
            <person name="Haas B."/>
            <person name="Kodira C."/>
            <person name="Tu Z.J."/>
            <person name="Loftus B."/>
            <person name="Xi Z."/>
            <person name="Megy K."/>
            <person name="Grabherr M."/>
            <person name="Ren Q."/>
            <person name="Zdobnov E.M."/>
            <person name="Lobo N.F."/>
            <person name="Campbell K.S."/>
            <person name="Brown S.E."/>
            <person name="Bonaldo M.F."/>
            <person name="Zhu J."/>
            <person name="Sinkins S.P."/>
            <person name="Hogenkamp D.G."/>
            <person name="Amedeo P."/>
            <person name="Arensburger P."/>
            <person name="Atkinson P.W."/>
            <person name="Bidwell S."/>
            <person name="Biedler J."/>
            <person name="Birney E."/>
            <person name="Bruggner R.V."/>
            <person name="Costas J."/>
            <person name="Coy M.R."/>
            <person name="Crabtree J."/>
            <person name="Crawford M."/>
            <person name="Debruyn B."/>
            <person name="Decaprio D."/>
            <person name="Eiglmeier K."/>
            <person name="Eisenstadt E."/>
            <person name="El-Dorry H."/>
            <person name="Gelbart W.M."/>
            <person name="Gomes S.L."/>
            <person name="Hammond M."/>
            <person name="Hannick L.I."/>
            <person name="Hogan J.R."/>
            <person name="Holmes M.H."/>
            <person name="Jaffe D."/>
            <person name="Johnston J.S."/>
            <person name="Kennedy R.C."/>
            <person name="Koo H."/>
            <person name="Kravitz S."/>
            <person name="Kriventseva E.V."/>
            <person name="Kulp D."/>
            <person name="Labutti K."/>
            <person name="Lee E."/>
            <person name="Li S."/>
            <person name="Lovin D.D."/>
            <person name="Mao C."/>
            <person name="Mauceli E."/>
            <person name="Menck C.F."/>
            <person name="Miller J.R."/>
            <person name="Montgomery P."/>
            <person name="Mori A."/>
            <person name="Nascimento A.L."/>
            <person name="Naveira H.F."/>
            <person name="Nusbaum C."/>
            <person name="O'leary S."/>
            <person name="Orvis J."/>
            <person name="Pertea M."/>
            <person name="Quesneville H."/>
            <person name="Reidenbach K.R."/>
            <person name="Rogers Y.H."/>
            <person name="Roth C.W."/>
            <person name="Schneider J.R."/>
            <person name="Schatz M."/>
            <person name="Shumway M."/>
            <person name="Stanke M."/>
            <person name="Stinson E.O."/>
            <person name="Tubio J.M."/>
            <person name="Vanzee J.P."/>
            <person name="Verjovski-Almeida S."/>
            <person name="Werner D."/>
            <person name="White O."/>
            <person name="Wyder S."/>
            <person name="Zeng Q."/>
            <person name="Zhao Q."/>
            <person name="Zhao Y."/>
            <person name="Hill C.A."/>
            <person name="Raikhel A.S."/>
            <person name="Soares M.B."/>
            <person name="Knudson D.L."/>
            <person name="Lee N.H."/>
            <person name="Galagan J."/>
            <person name="Salzberg S.L."/>
            <person name="Paulsen I.T."/>
            <person name="Dimopoulos G."/>
            <person name="Collins F.H."/>
            <person name="Birren B."/>
            <person name="Fraser-Liggett C.M."/>
            <person name="Severson D.W."/>
        </authorList>
    </citation>
    <scope>NUCLEOTIDE SEQUENCE [LARGE SCALE GENOMIC DNA]</scope>
    <source>
        <strain evidence="16">Liverpool</strain>
    </source>
</reference>
<keyword evidence="7 14" id="KW-0479">Metal-binding</keyword>
<feature type="binding site" description="axial binding residue" evidence="14">
    <location>
        <position position="443"/>
    </location>
    <ligand>
        <name>heme</name>
        <dbReference type="ChEBI" id="CHEBI:30413"/>
    </ligand>
    <ligandPart>
        <name>Fe</name>
        <dbReference type="ChEBI" id="CHEBI:18248"/>
    </ligandPart>
</feature>
<evidence type="ECO:0000256" key="4">
    <source>
        <dbReference type="ARBA" id="ARBA00004406"/>
    </source>
</evidence>
<dbReference type="GO" id="GO:0005789">
    <property type="term" value="C:endoplasmic reticulum membrane"/>
    <property type="evidence" value="ECO:0007669"/>
    <property type="project" value="UniProtKB-SubCell"/>
</dbReference>
<dbReference type="Gene3D" id="1.10.630.10">
    <property type="entry name" value="Cytochrome P450"/>
    <property type="match status" value="1"/>
</dbReference>
<dbReference type="InterPro" id="IPR002401">
    <property type="entry name" value="Cyt_P450_E_grp-I"/>
</dbReference>
<proteinExistence type="inferred from homology"/>
<evidence type="ECO:0000256" key="6">
    <source>
        <dbReference type="ARBA" id="ARBA00022617"/>
    </source>
</evidence>
<keyword evidence="6 14" id="KW-0349">Heme</keyword>
<evidence type="ECO:0000256" key="15">
    <source>
        <dbReference type="RuleBase" id="RU000461"/>
    </source>
</evidence>
<dbReference type="EMBL" id="CH477382">
    <property type="protein sequence ID" value="EAT42182.1"/>
    <property type="molecule type" value="Genomic_DNA"/>
</dbReference>
<comment type="cofactor">
    <cofactor evidence="1 14">
        <name>heme</name>
        <dbReference type="ChEBI" id="CHEBI:30413"/>
    </cofactor>
</comment>
<evidence type="ECO:0000256" key="5">
    <source>
        <dbReference type="ARBA" id="ARBA00010617"/>
    </source>
</evidence>
<evidence type="ECO:0000256" key="7">
    <source>
        <dbReference type="ARBA" id="ARBA00022723"/>
    </source>
</evidence>
<dbReference type="OMA" id="WSENDIQ"/>
<organism evidence="16 17">
    <name type="scientific">Aedes aegypti</name>
    <name type="common">Yellowfever mosquito</name>
    <name type="synonym">Culex aegypti</name>
    <dbReference type="NCBI Taxonomy" id="7159"/>
    <lineage>
        <taxon>Eukaryota</taxon>
        <taxon>Metazoa</taxon>
        <taxon>Ecdysozoa</taxon>
        <taxon>Arthropoda</taxon>
        <taxon>Hexapoda</taxon>
        <taxon>Insecta</taxon>
        <taxon>Pterygota</taxon>
        <taxon>Neoptera</taxon>
        <taxon>Endopterygota</taxon>
        <taxon>Diptera</taxon>
        <taxon>Nematocera</taxon>
        <taxon>Culicoidea</taxon>
        <taxon>Culicidae</taxon>
        <taxon>Culicinae</taxon>
        <taxon>Aedini</taxon>
        <taxon>Aedes</taxon>
        <taxon>Stegomyia</taxon>
    </lineage>
</organism>
<keyword evidence="8" id="KW-0256">Endoplasmic reticulum</keyword>
<reference evidence="16" key="1">
    <citation type="submission" date="2005-10" db="EMBL/GenBank/DDBJ databases">
        <authorList>
            <person name="Loftus B.J."/>
            <person name="Nene V.M."/>
            <person name="Hannick L.I."/>
            <person name="Bidwell S."/>
            <person name="Haas B."/>
            <person name="Amedeo P."/>
            <person name="Orvis J."/>
            <person name="Wortman J.R."/>
            <person name="White O.R."/>
            <person name="Salzberg S."/>
            <person name="Shumway M."/>
            <person name="Koo H."/>
            <person name="Zhao Y."/>
            <person name="Holmes M."/>
            <person name="Miller J."/>
            <person name="Schatz M."/>
            <person name="Pop M."/>
            <person name="Pai G."/>
            <person name="Utterback T."/>
            <person name="Rogers Y.-H."/>
            <person name="Kravitz S."/>
            <person name="Fraser C.M."/>
        </authorList>
    </citation>
    <scope>NUCLEOTIDE SEQUENCE</scope>
    <source>
        <strain evidence="16">Liverpool</strain>
    </source>
</reference>
<evidence type="ECO:0000256" key="8">
    <source>
        <dbReference type="ARBA" id="ARBA00022824"/>
    </source>
</evidence>
<evidence type="ECO:0000256" key="3">
    <source>
        <dbReference type="ARBA" id="ARBA00004174"/>
    </source>
</evidence>
<comment type="similarity">
    <text evidence="5 15">Belongs to the cytochrome P450 family.</text>
</comment>
<dbReference type="InterPro" id="IPR050196">
    <property type="entry name" value="Cytochrome_P450_Monoox"/>
</dbReference>
<dbReference type="InterPro" id="IPR017972">
    <property type="entry name" value="Cyt_P450_CS"/>
</dbReference>
<comment type="subcellular location">
    <subcellularLocation>
        <location evidence="4">Endoplasmic reticulum membrane</location>
        <topology evidence="4">Peripheral membrane protein</topology>
    </subcellularLocation>
    <subcellularLocation>
        <location evidence="3">Microsome membrane</location>
        <topology evidence="3">Peripheral membrane protein</topology>
    </subcellularLocation>
</comment>
<dbReference type="InterPro" id="IPR001128">
    <property type="entry name" value="Cyt_P450"/>
</dbReference>
<evidence type="ECO:0000313" key="16">
    <source>
        <dbReference type="EMBL" id="EAT42182.1"/>
    </source>
</evidence>
<evidence type="ECO:0000256" key="1">
    <source>
        <dbReference type="ARBA" id="ARBA00001971"/>
    </source>
</evidence>
<dbReference type="OrthoDB" id="7754939at2759"/>
<dbReference type="GO" id="GO:0020037">
    <property type="term" value="F:heme binding"/>
    <property type="evidence" value="ECO:0007669"/>
    <property type="project" value="InterPro"/>
</dbReference>
<evidence type="ECO:0000256" key="9">
    <source>
        <dbReference type="ARBA" id="ARBA00022848"/>
    </source>
</evidence>
<accession>A0A1S4FD32</accession>
<comment type="function">
    <text evidence="2">May be involved in the metabolism of insect hormones and in the breakdown of synthetic insecticides.</text>
</comment>
<dbReference type="SUPFAM" id="SSF48264">
    <property type="entry name" value="Cytochrome P450"/>
    <property type="match status" value="1"/>
</dbReference>
<dbReference type="Proteomes" id="UP000682892">
    <property type="component" value="Chromosome 3"/>
</dbReference>
<keyword evidence="13" id="KW-0472">Membrane</keyword>
<dbReference type="InterPro" id="IPR036396">
    <property type="entry name" value="Cyt_P450_sf"/>
</dbReference>
<evidence type="ECO:0000256" key="11">
    <source>
        <dbReference type="ARBA" id="ARBA00023004"/>
    </source>
</evidence>
<dbReference type="PRINTS" id="PR00463">
    <property type="entry name" value="EP450I"/>
</dbReference>
<reference evidence="16" key="3">
    <citation type="submission" date="2012-09" db="EMBL/GenBank/DDBJ databases">
        <authorList>
            <consortium name="VectorBase"/>
        </authorList>
    </citation>
    <scope>NUCLEOTIDE SEQUENCE</scope>
    <source>
        <strain evidence="16">Liverpool</strain>
    </source>
</reference>
<dbReference type="PROSITE" id="PS00086">
    <property type="entry name" value="CYTOCHROME_P450"/>
    <property type="match status" value="1"/>
</dbReference>
<dbReference type="GO" id="GO:0004497">
    <property type="term" value="F:monooxygenase activity"/>
    <property type="evidence" value="ECO:0007669"/>
    <property type="project" value="UniProtKB-KW"/>
</dbReference>
<sequence length="498" mass="57330">MFLILLGIIGALLAWQYLKLLLAGSYATKIESFRPSYPVLGHLTLFWGKNSCEAFSSATRLFATVDRLGKVMLGPKPLIVVHHPEVMQQVLSRHDLYDKPFFYDFLRLGSGLITERSGERWLQARKLLNPTFNTRMLTGFLPIMDSEARRLSNGLEPLADGKTEIDIFKYISSCTLSMVFSTTMGQNGKEIPGQQDYVRSLEDLMNAVGERIMNVNHFIGPIYRFSKAYRVHQKASEVCNGFTHRIVQKRRFEIQKLGENFHQKDEYIKQSLNALDQIITIKKQDGSGFSDTEVNEHLYSLIGAANDTSALTAAYTCLYLAMYPEIQNKVVNEMNQVFYSPEVEVNLETLKQLEYTEMVIKEILRLFPAVPLGARQTANEIVLDGIRIPKDQIIVYSLYTLHRRKDIWGPDPDQFDPERFLSEAIQARHPFAYLPFSGGLRNCIGHRYAMNSMRIMLLRILQKFEIRTNMKPMELKLKFEITLKLDGPHRVWLVKRNK</sequence>
<keyword evidence="12 15" id="KW-0503">Monooxygenase</keyword>
<dbReference type="GO" id="GO:0016705">
    <property type="term" value="F:oxidoreductase activity, acting on paired donors, with incorporation or reduction of molecular oxygen"/>
    <property type="evidence" value="ECO:0007669"/>
    <property type="project" value="InterPro"/>
</dbReference>
<evidence type="ECO:0000313" key="17">
    <source>
        <dbReference type="Proteomes" id="UP000682892"/>
    </source>
</evidence>
<keyword evidence="10 15" id="KW-0560">Oxidoreductase</keyword>
<dbReference type="Pfam" id="PF00067">
    <property type="entry name" value="p450"/>
    <property type="match status" value="1"/>
</dbReference>
<keyword evidence="11 14" id="KW-0408">Iron</keyword>
<dbReference type="GO" id="GO:0005506">
    <property type="term" value="F:iron ion binding"/>
    <property type="evidence" value="ECO:0007669"/>
    <property type="project" value="InterPro"/>
</dbReference>
<dbReference type="AlphaFoldDB" id="A0A1S4FD32"/>
<dbReference type="KEGG" id="aag:5567662"/>
<evidence type="ECO:0000256" key="13">
    <source>
        <dbReference type="ARBA" id="ARBA00023136"/>
    </source>
</evidence>
<evidence type="ECO:0000256" key="14">
    <source>
        <dbReference type="PIRSR" id="PIRSR602401-1"/>
    </source>
</evidence>
<dbReference type="PANTHER" id="PTHR24291:SF189">
    <property type="entry name" value="CYTOCHROME P450 4C3-RELATED"/>
    <property type="match status" value="1"/>
</dbReference>
<gene>
    <name evidence="16" type="primary">CYP325Y1</name>
    <name evidence="16" type="ORF">AaeL_AAEL006257</name>
</gene>